<keyword evidence="7" id="KW-1185">Reference proteome</keyword>
<evidence type="ECO:0000256" key="1">
    <source>
        <dbReference type="ARBA" id="ARBA00023015"/>
    </source>
</evidence>
<organism evidence="6 7">
    <name type="scientific">Paenibacillus montanisoli</name>
    <dbReference type="NCBI Taxonomy" id="2081970"/>
    <lineage>
        <taxon>Bacteria</taxon>
        <taxon>Bacillati</taxon>
        <taxon>Bacillota</taxon>
        <taxon>Bacilli</taxon>
        <taxon>Bacillales</taxon>
        <taxon>Paenibacillaceae</taxon>
        <taxon>Paenibacillus</taxon>
    </lineage>
</organism>
<dbReference type="Pfam" id="PF09339">
    <property type="entry name" value="HTH_IclR"/>
    <property type="match status" value="1"/>
</dbReference>
<dbReference type="PROSITE" id="PS51077">
    <property type="entry name" value="HTH_ICLR"/>
    <property type="match status" value="1"/>
</dbReference>
<dbReference type="EMBL" id="QLUW01000006">
    <property type="protein sequence ID" value="RAP73568.1"/>
    <property type="molecule type" value="Genomic_DNA"/>
</dbReference>
<dbReference type="InterPro" id="IPR005471">
    <property type="entry name" value="Tscrpt_reg_IclR_N"/>
</dbReference>
<gene>
    <name evidence="6" type="ORF">DL346_25140</name>
</gene>
<dbReference type="SMART" id="SM00346">
    <property type="entry name" value="HTH_ICLR"/>
    <property type="match status" value="1"/>
</dbReference>
<dbReference type="SUPFAM" id="SSF55781">
    <property type="entry name" value="GAF domain-like"/>
    <property type="match status" value="1"/>
</dbReference>
<dbReference type="SUPFAM" id="SSF46785">
    <property type="entry name" value="Winged helix' DNA-binding domain"/>
    <property type="match status" value="1"/>
</dbReference>
<feature type="domain" description="HTH iclR-type" evidence="4">
    <location>
        <begin position="1"/>
        <end position="53"/>
    </location>
</feature>
<dbReference type="InterPro" id="IPR029016">
    <property type="entry name" value="GAF-like_dom_sf"/>
</dbReference>
<dbReference type="AlphaFoldDB" id="A0A328TSS1"/>
<dbReference type="PROSITE" id="PS51078">
    <property type="entry name" value="ICLR_ED"/>
    <property type="match status" value="1"/>
</dbReference>
<accession>A0A328TSS1</accession>
<evidence type="ECO:0000259" key="5">
    <source>
        <dbReference type="PROSITE" id="PS51078"/>
    </source>
</evidence>
<dbReference type="InterPro" id="IPR036390">
    <property type="entry name" value="WH_DNA-bd_sf"/>
</dbReference>
<dbReference type="InterPro" id="IPR036388">
    <property type="entry name" value="WH-like_DNA-bd_sf"/>
</dbReference>
<dbReference type="Proteomes" id="UP000249260">
    <property type="component" value="Unassembled WGS sequence"/>
</dbReference>
<keyword evidence="3" id="KW-0804">Transcription</keyword>
<evidence type="ECO:0000256" key="3">
    <source>
        <dbReference type="ARBA" id="ARBA00023163"/>
    </source>
</evidence>
<feature type="domain" description="IclR-ED" evidence="5">
    <location>
        <begin position="54"/>
        <end position="236"/>
    </location>
</feature>
<name>A0A328TSS1_9BACL</name>
<proteinExistence type="predicted"/>
<keyword evidence="2" id="KW-0238">DNA-binding</keyword>
<sequence>MILNEISETGELSITEMHQRLQIPKSTTFVILSTLEKHHLIEKCAEGKFRLGPAVLHLGAAFARQTDIRAVARPHMELLVQGTPFTAHLATLVGNQPVYIDKAEGDGFVRFATTIGQSLPLHASGVGKALAIGMSDEEIANAVESKLEPLTGKSYRTIEEVLEDIRMARKLGYAVEDEQMEEGIRCIGAPICNASGKVAASVSITALAKDLPVFKLQQIGERVKQTADSISRDLGYAPDPHSTQENG</sequence>
<comment type="caution">
    <text evidence="6">The sequence shown here is derived from an EMBL/GenBank/DDBJ whole genome shotgun (WGS) entry which is preliminary data.</text>
</comment>
<dbReference type="InterPro" id="IPR050707">
    <property type="entry name" value="HTH_MetabolicPath_Reg"/>
</dbReference>
<evidence type="ECO:0000256" key="2">
    <source>
        <dbReference type="ARBA" id="ARBA00023125"/>
    </source>
</evidence>
<evidence type="ECO:0000259" key="4">
    <source>
        <dbReference type="PROSITE" id="PS51077"/>
    </source>
</evidence>
<evidence type="ECO:0000313" key="6">
    <source>
        <dbReference type="EMBL" id="RAP73568.1"/>
    </source>
</evidence>
<dbReference type="GO" id="GO:0003700">
    <property type="term" value="F:DNA-binding transcription factor activity"/>
    <property type="evidence" value="ECO:0007669"/>
    <property type="project" value="TreeGrafter"/>
</dbReference>
<dbReference type="Gene3D" id="3.30.450.40">
    <property type="match status" value="1"/>
</dbReference>
<keyword evidence="1" id="KW-0805">Transcription regulation</keyword>
<evidence type="ECO:0008006" key="8">
    <source>
        <dbReference type="Google" id="ProtNLM"/>
    </source>
</evidence>
<dbReference type="PANTHER" id="PTHR30136">
    <property type="entry name" value="HELIX-TURN-HELIX TRANSCRIPTIONAL REGULATOR, ICLR FAMILY"/>
    <property type="match status" value="1"/>
</dbReference>
<dbReference type="GO" id="GO:0003677">
    <property type="term" value="F:DNA binding"/>
    <property type="evidence" value="ECO:0007669"/>
    <property type="project" value="UniProtKB-KW"/>
</dbReference>
<dbReference type="Gene3D" id="1.10.10.10">
    <property type="entry name" value="Winged helix-like DNA-binding domain superfamily/Winged helix DNA-binding domain"/>
    <property type="match status" value="1"/>
</dbReference>
<protein>
    <recommendedName>
        <fullName evidence="8">IclR family transcriptional regulator</fullName>
    </recommendedName>
</protein>
<dbReference type="Pfam" id="PF01614">
    <property type="entry name" value="IclR_C"/>
    <property type="match status" value="1"/>
</dbReference>
<dbReference type="PANTHER" id="PTHR30136:SF24">
    <property type="entry name" value="HTH-TYPE TRANSCRIPTIONAL REPRESSOR ALLR"/>
    <property type="match status" value="1"/>
</dbReference>
<dbReference type="GO" id="GO:0045892">
    <property type="term" value="P:negative regulation of DNA-templated transcription"/>
    <property type="evidence" value="ECO:0007669"/>
    <property type="project" value="UniProtKB-ARBA"/>
</dbReference>
<dbReference type="InterPro" id="IPR014757">
    <property type="entry name" value="Tscrpt_reg_IclR_C"/>
</dbReference>
<evidence type="ECO:0000313" key="7">
    <source>
        <dbReference type="Proteomes" id="UP000249260"/>
    </source>
</evidence>
<reference evidence="6 7" key="1">
    <citation type="submission" date="2018-06" db="EMBL/GenBank/DDBJ databases">
        <title>Paenibacillus montanisoli sp. nov., isolated from mountain area soil.</title>
        <authorList>
            <person name="Wu M."/>
        </authorList>
    </citation>
    <scope>NUCLEOTIDE SEQUENCE [LARGE SCALE GENOMIC DNA]</scope>
    <source>
        <strain evidence="6 7">RA17</strain>
    </source>
</reference>